<dbReference type="EMBL" id="MK500369">
    <property type="protein sequence ID" value="QBK87699.1"/>
    <property type="molecule type" value="Genomic_DNA"/>
</dbReference>
<organism evidence="1">
    <name type="scientific">Marseillevirus LCMAC202</name>
    <dbReference type="NCBI Taxonomy" id="2506606"/>
    <lineage>
        <taxon>Viruses</taxon>
        <taxon>Varidnaviria</taxon>
        <taxon>Bamfordvirae</taxon>
        <taxon>Nucleocytoviricota</taxon>
        <taxon>Megaviricetes</taxon>
        <taxon>Pimascovirales</taxon>
        <taxon>Pimascovirales incertae sedis</taxon>
        <taxon>Marseilleviridae</taxon>
    </lineage>
</organism>
<protein>
    <submittedName>
        <fullName evidence="1">Uncharacterized protein</fullName>
    </submittedName>
</protein>
<sequence>MTKKKRKNSDSDQELQVALQDPNAIVHYNYDGSYNIEYETPSPEPKYKKAYKNYFNTMYHIYHQLTEHCSQQGLSFLDRGNISNFYDLIYKNHAINKGRNVL</sequence>
<proteinExistence type="predicted"/>
<accession>A0A481YX53</accession>
<reference evidence="1" key="1">
    <citation type="journal article" date="2019" name="MBio">
        <title>Virus Genomes from Deep Sea Sediments Expand the Ocean Megavirome and Support Independent Origins of Viral Gigantism.</title>
        <authorList>
            <person name="Backstrom D."/>
            <person name="Yutin N."/>
            <person name="Jorgensen S.L."/>
            <person name="Dharamshi J."/>
            <person name="Homa F."/>
            <person name="Zaremba-Niedwiedzka K."/>
            <person name="Spang A."/>
            <person name="Wolf Y.I."/>
            <person name="Koonin E.V."/>
            <person name="Ettema T.J."/>
        </authorList>
    </citation>
    <scope>NUCLEOTIDE SEQUENCE</scope>
</reference>
<evidence type="ECO:0000313" key="1">
    <source>
        <dbReference type="EMBL" id="QBK87699.1"/>
    </source>
</evidence>
<name>A0A481YX53_9VIRU</name>
<gene>
    <name evidence="1" type="ORF">LCMAC202_00350</name>
</gene>